<evidence type="ECO:0000256" key="5">
    <source>
        <dbReference type="ARBA" id="ARBA00023136"/>
    </source>
</evidence>
<dbReference type="GO" id="GO:0005886">
    <property type="term" value="C:plasma membrane"/>
    <property type="evidence" value="ECO:0007669"/>
    <property type="project" value="TreeGrafter"/>
</dbReference>
<organism evidence="7 8">
    <name type="scientific">Kocuria rhizophila (strain ATCC 9341 / DSM 348 / NBRC 103217 / DC2201)</name>
    <dbReference type="NCBI Taxonomy" id="378753"/>
    <lineage>
        <taxon>Bacteria</taxon>
        <taxon>Bacillati</taxon>
        <taxon>Actinomycetota</taxon>
        <taxon>Actinomycetes</taxon>
        <taxon>Micrococcales</taxon>
        <taxon>Micrococcaceae</taxon>
        <taxon>Kocuria</taxon>
    </lineage>
</organism>
<keyword evidence="5 6" id="KW-0472">Membrane</keyword>
<gene>
    <name evidence="7" type="ordered locus">KRH_15180</name>
</gene>
<feature type="transmembrane region" description="Helical" evidence="6">
    <location>
        <begin position="120"/>
        <end position="140"/>
    </location>
</feature>
<evidence type="ECO:0000256" key="3">
    <source>
        <dbReference type="ARBA" id="ARBA00022692"/>
    </source>
</evidence>
<comment type="subcellular location">
    <subcellularLocation>
        <location evidence="1">Membrane</location>
        <topology evidence="1">Multi-pass membrane protein</topology>
    </subcellularLocation>
</comment>
<keyword evidence="4 6" id="KW-1133">Transmembrane helix</keyword>
<dbReference type="RefSeq" id="WP_012398586.1">
    <property type="nucleotide sequence ID" value="NC_010617.1"/>
</dbReference>
<keyword evidence="8" id="KW-1185">Reference proteome</keyword>
<evidence type="ECO:0000313" key="8">
    <source>
        <dbReference type="Proteomes" id="UP000008838"/>
    </source>
</evidence>
<feature type="transmembrane region" description="Helical" evidence="6">
    <location>
        <begin position="192"/>
        <end position="210"/>
    </location>
</feature>
<keyword evidence="3 6" id="KW-0812">Transmembrane</keyword>
<dbReference type="EMBL" id="AP009152">
    <property type="protein sequence ID" value="BAG29865.1"/>
    <property type="molecule type" value="Genomic_DNA"/>
</dbReference>
<feature type="transmembrane region" description="Helical" evidence="6">
    <location>
        <begin position="216"/>
        <end position="237"/>
    </location>
</feature>
<dbReference type="PANTHER" id="PTHR30028:SF0">
    <property type="entry name" value="PROTEIN ALUMINUM SENSITIVE 3"/>
    <property type="match status" value="1"/>
</dbReference>
<sequence>METLSALMPSLMGVAVLAAVATTVFVLYRVPRPWAPVSAIARGAVQLAVISVILTGVIGQPMLIATALVMMFLVASTVASRRLGAFAHWWPRVAVCMLAGVLCALVTVFATGALELTARYALAIGAIVIGNCMSSTTLAGRNFLGSVEDHWDEVEGWLALGATPRRATLDLARRAVHDALVPALDQTRTTGLVVLPGAFVGAIFGGVSPLEAGRFQIVVLGAILAAGAVSAALVTLWSGSVPTRPRRPV</sequence>
<dbReference type="Pfam" id="PF03649">
    <property type="entry name" value="UPF0014"/>
    <property type="match status" value="1"/>
</dbReference>
<feature type="transmembrane region" description="Helical" evidence="6">
    <location>
        <begin position="6"/>
        <end position="28"/>
    </location>
</feature>
<dbReference type="PANTHER" id="PTHR30028">
    <property type="entry name" value="UPF0014 INNER MEMBRANE PROTEIN YBBM-RELATED"/>
    <property type="match status" value="1"/>
</dbReference>
<dbReference type="AlphaFoldDB" id="B2GK20"/>
<name>B2GK20_KOCRD</name>
<evidence type="ECO:0000256" key="1">
    <source>
        <dbReference type="ARBA" id="ARBA00004141"/>
    </source>
</evidence>
<evidence type="ECO:0000256" key="4">
    <source>
        <dbReference type="ARBA" id="ARBA00022989"/>
    </source>
</evidence>
<proteinExistence type="inferred from homology"/>
<dbReference type="KEGG" id="krh:KRH_15180"/>
<protein>
    <submittedName>
        <fullName evidence="7">Hypothetical membrane protein</fullName>
    </submittedName>
</protein>
<feature type="transmembrane region" description="Helical" evidence="6">
    <location>
        <begin position="40"/>
        <end position="58"/>
    </location>
</feature>
<reference evidence="7 8" key="1">
    <citation type="journal article" date="2008" name="J. Bacteriol.">
        <title>Complete genome sequence of the soil actinomycete Kocuria rhizophila.</title>
        <authorList>
            <person name="Takarada H."/>
            <person name="Sekine M."/>
            <person name="Kosugi H."/>
            <person name="Matsuo Y."/>
            <person name="Fujisawa T."/>
            <person name="Omata S."/>
            <person name="Kishi E."/>
            <person name="Shimizu A."/>
            <person name="Tsukatani N."/>
            <person name="Tanikawa S."/>
            <person name="Fujita N."/>
            <person name="Harayama S."/>
        </authorList>
    </citation>
    <scope>NUCLEOTIDE SEQUENCE [LARGE SCALE GENOMIC DNA]</scope>
    <source>
        <strain evidence="8">ATCC 9341 / DSM 348 / NBRC 103217 / DC2201</strain>
    </source>
</reference>
<evidence type="ECO:0000256" key="2">
    <source>
        <dbReference type="ARBA" id="ARBA00005268"/>
    </source>
</evidence>
<dbReference type="Proteomes" id="UP000008838">
    <property type="component" value="Chromosome"/>
</dbReference>
<evidence type="ECO:0000313" key="7">
    <source>
        <dbReference type="EMBL" id="BAG29865.1"/>
    </source>
</evidence>
<dbReference type="HOGENOM" id="CLU_076147_2_0_11"/>
<dbReference type="STRING" id="378753.KRH_15180"/>
<comment type="similarity">
    <text evidence="2">Belongs to the UPF0014 family.</text>
</comment>
<dbReference type="eggNOG" id="COG0390">
    <property type="taxonomic scope" value="Bacteria"/>
</dbReference>
<evidence type="ECO:0000256" key="6">
    <source>
        <dbReference type="SAM" id="Phobius"/>
    </source>
</evidence>
<feature type="transmembrane region" description="Helical" evidence="6">
    <location>
        <begin position="93"/>
        <end position="114"/>
    </location>
</feature>
<dbReference type="InterPro" id="IPR005226">
    <property type="entry name" value="UPF0014_fam"/>
</dbReference>
<accession>B2GK20</accession>